<accession>A0A1Y0I1T0</accession>
<feature type="coiled-coil region" evidence="1">
    <location>
        <begin position="2"/>
        <end position="29"/>
    </location>
</feature>
<dbReference type="EMBL" id="CP021425">
    <property type="protein sequence ID" value="ARU54169.1"/>
    <property type="molecule type" value="Genomic_DNA"/>
</dbReference>
<name>A0A1Y0I1T0_9GAMM</name>
<sequence length="66" mass="7923">MTTTLEAQREKLEQEIQEAYEQLEMLRQQPCPNFKILNYYTDVVARNTQLVEMIDCHIFDRTQSVQ</sequence>
<keyword evidence="1" id="KW-0175">Coiled coil</keyword>
<keyword evidence="3" id="KW-1185">Reference proteome</keyword>
<dbReference type="Proteomes" id="UP000196027">
    <property type="component" value="Chromosome"/>
</dbReference>
<organism evidence="2 3">
    <name type="scientific">Oleiphilus messinensis</name>
    <dbReference type="NCBI Taxonomy" id="141451"/>
    <lineage>
        <taxon>Bacteria</taxon>
        <taxon>Pseudomonadati</taxon>
        <taxon>Pseudomonadota</taxon>
        <taxon>Gammaproteobacteria</taxon>
        <taxon>Oceanospirillales</taxon>
        <taxon>Oleiphilaceae</taxon>
        <taxon>Oleiphilus</taxon>
    </lineage>
</organism>
<evidence type="ECO:0000256" key="1">
    <source>
        <dbReference type="SAM" id="Coils"/>
    </source>
</evidence>
<proteinExistence type="predicted"/>
<dbReference type="AlphaFoldDB" id="A0A1Y0I1T0"/>
<evidence type="ECO:0000313" key="2">
    <source>
        <dbReference type="EMBL" id="ARU54169.1"/>
    </source>
</evidence>
<evidence type="ECO:0000313" key="3">
    <source>
        <dbReference type="Proteomes" id="UP000196027"/>
    </source>
</evidence>
<protein>
    <submittedName>
        <fullName evidence="2">Uncharacterized protein</fullName>
    </submittedName>
</protein>
<gene>
    <name evidence="2" type="ORF">OLMES_0060</name>
</gene>
<dbReference type="RefSeq" id="WP_087459400.1">
    <property type="nucleotide sequence ID" value="NZ_CP021425.1"/>
</dbReference>
<dbReference type="KEGG" id="ome:OLMES_0060"/>
<reference evidence="2 3" key="1">
    <citation type="submission" date="2017-05" db="EMBL/GenBank/DDBJ databases">
        <title>Genomic insights into alkan degradation activity of Oleiphilus messinensis.</title>
        <authorList>
            <person name="Kozyavkin S.A."/>
            <person name="Slesarev A.I."/>
            <person name="Golyshin P.N."/>
            <person name="Korzhenkov A."/>
            <person name="Golyshina O.N."/>
            <person name="Toshchakov S.V."/>
        </authorList>
    </citation>
    <scope>NUCLEOTIDE SEQUENCE [LARGE SCALE GENOMIC DNA]</scope>
    <source>
        <strain evidence="2 3">ME102</strain>
    </source>
</reference>